<gene>
    <name evidence="1" type="ORF">BDA99DRAFT_515149</name>
</gene>
<dbReference type="AlphaFoldDB" id="A0AAD5PC61"/>
<comment type="caution">
    <text evidence="1">The sequence shown here is derived from an EMBL/GenBank/DDBJ whole genome shotgun (WGS) entry which is preliminary data.</text>
</comment>
<evidence type="ECO:0000313" key="2">
    <source>
        <dbReference type="Proteomes" id="UP001209540"/>
    </source>
</evidence>
<sequence>MKNVTFVGYCRKTLTKEDDRIRAHLLQQMAMKLKTRSLVDRDYISLRSPASYVVGTYRTEIQTVHLVYQKSKV</sequence>
<accession>A0AAD5PC61</accession>
<protein>
    <submittedName>
        <fullName evidence="1">Uncharacterized protein</fullName>
    </submittedName>
</protein>
<keyword evidence="2" id="KW-1185">Reference proteome</keyword>
<reference evidence="1" key="1">
    <citation type="journal article" date="2022" name="IScience">
        <title>Evolution of zygomycete secretomes and the origins of terrestrial fungal ecologies.</title>
        <authorList>
            <person name="Chang Y."/>
            <person name="Wang Y."/>
            <person name="Mondo S."/>
            <person name="Ahrendt S."/>
            <person name="Andreopoulos W."/>
            <person name="Barry K."/>
            <person name="Beard J."/>
            <person name="Benny G.L."/>
            <person name="Blankenship S."/>
            <person name="Bonito G."/>
            <person name="Cuomo C."/>
            <person name="Desiro A."/>
            <person name="Gervers K.A."/>
            <person name="Hundley H."/>
            <person name="Kuo A."/>
            <person name="LaButti K."/>
            <person name="Lang B.F."/>
            <person name="Lipzen A."/>
            <person name="O'Donnell K."/>
            <person name="Pangilinan J."/>
            <person name="Reynolds N."/>
            <person name="Sandor L."/>
            <person name="Smith M.E."/>
            <person name="Tsang A."/>
            <person name="Grigoriev I.V."/>
            <person name="Stajich J.E."/>
            <person name="Spatafora J.W."/>
        </authorList>
    </citation>
    <scope>NUCLEOTIDE SEQUENCE</scope>
    <source>
        <strain evidence="1">RSA 2281</strain>
    </source>
</reference>
<dbReference type="EMBL" id="JAIXMP010000019">
    <property type="protein sequence ID" value="KAI9258071.1"/>
    <property type="molecule type" value="Genomic_DNA"/>
</dbReference>
<dbReference type="Proteomes" id="UP001209540">
    <property type="component" value="Unassembled WGS sequence"/>
</dbReference>
<organism evidence="1 2">
    <name type="scientific">Phascolomyces articulosus</name>
    <dbReference type="NCBI Taxonomy" id="60185"/>
    <lineage>
        <taxon>Eukaryota</taxon>
        <taxon>Fungi</taxon>
        <taxon>Fungi incertae sedis</taxon>
        <taxon>Mucoromycota</taxon>
        <taxon>Mucoromycotina</taxon>
        <taxon>Mucoromycetes</taxon>
        <taxon>Mucorales</taxon>
        <taxon>Lichtheimiaceae</taxon>
        <taxon>Phascolomyces</taxon>
    </lineage>
</organism>
<evidence type="ECO:0000313" key="1">
    <source>
        <dbReference type="EMBL" id="KAI9258071.1"/>
    </source>
</evidence>
<reference evidence="1" key="2">
    <citation type="submission" date="2023-02" db="EMBL/GenBank/DDBJ databases">
        <authorList>
            <consortium name="DOE Joint Genome Institute"/>
            <person name="Mondo S.J."/>
            <person name="Chang Y."/>
            <person name="Wang Y."/>
            <person name="Ahrendt S."/>
            <person name="Andreopoulos W."/>
            <person name="Barry K."/>
            <person name="Beard J."/>
            <person name="Benny G.L."/>
            <person name="Blankenship S."/>
            <person name="Bonito G."/>
            <person name="Cuomo C."/>
            <person name="Desiro A."/>
            <person name="Gervers K.A."/>
            <person name="Hundley H."/>
            <person name="Kuo A."/>
            <person name="LaButti K."/>
            <person name="Lang B.F."/>
            <person name="Lipzen A."/>
            <person name="O'Donnell K."/>
            <person name="Pangilinan J."/>
            <person name="Reynolds N."/>
            <person name="Sandor L."/>
            <person name="Smith M.W."/>
            <person name="Tsang A."/>
            <person name="Grigoriev I.V."/>
            <person name="Stajich J.E."/>
            <person name="Spatafora J.W."/>
        </authorList>
    </citation>
    <scope>NUCLEOTIDE SEQUENCE</scope>
    <source>
        <strain evidence="1">RSA 2281</strain>
    </source>
</reference>
<proteinExistence type="predicted"/>
<name>A0AAD5PC61_9FUNG</name>